<dbReference type="PANTHER" id="PTHR15239">
    <property type="entry name" value="NUCLEAR EXPORT MEDIATOR FACTOR NEMF"/>
    <property type="match status" value="1"/>
</dbReference>
<dbReference type="Gene3D" id="2.30.310.10">
    <property type="entry name" value="ibrinogen binding protein from staphylococcus aureus domain"/>
    <property type="match status" value="1"/>
</dbReference>
<dbReference type="Proteomes" id="UP000001522">
    <property type="component" value="Chromosome"/>
</dbReference>
<dbReference type="GO" id="GO:0000049">
    <property type="term" value="F:tRNA binding"/>
    <property type="evidence" value="ECO:0007669"/>
    <property type="project" value="TreeGrafter"/>
</dbReference>
<dbReference type="HOGENOM" id="CLU_610885_0_0_7"/>
<evidence type="ECO:0000313" key="2">
    <source>
        <dbReference type="EMBL" id="CBG40418.1"/>
    </source>
</evidence>
<keyword evidence="1" id="KW-0175">Coiled coil</keyword>
<dbReference type="eggNOG" id="COG1293">
    <property type="taxonomic scope" value="Bacteria"/>
</dbReference>
<feature type="coiled-coil region" evidence="1">
    <location>
        <begin position="284"/>
        <end position="311"/>
    </location>
</feature>
<dbReference type="GO" id="GO:0043023">
    <property type="term" value="F:ribosomal large subunit binding"/>
    <property type="evidence" value="ECO:0007669"/>
    <property type="project" value="TreeGrafter"/>
</dbReference>
<dbReference type="KEGG" id="hms:HMU11630"/>
<dbReference type="RefSeq" id="WP_013023487.1">
    <property type="nucleotide sequence ID" value="NC_013949.1"/>
</dbReference>
<dbReference type="GO" id="GO:0072344">
    <property type="term" value="P:rescue of stalled ribosome"/>
    <property type="evidence" value="ECO:0007669"/>
    <property type="project" value="TreeGrafter"/>
</dbReference>
<sequence length="438" mass="50884">MQLSWLKNIARLFKEYQEITHIRRIEDNFFYIKLDGEGFYFDLSKQKNQIFLAPEILSKKVYQAPFDILLQKLCTHAKLKDCSIDGNNRILIFSCVQNNAYKSFAFFLHFEFTGKHTNAIITDQNHKILEALRHINPSKSSREIKVGQILEPLFQREGHFPDLPYDKDSLFEQLRQNYAQMLEKQLTSKKQTLLGQLTKKSTKLKDLLSTLPEKSTLLETAKKLSDEATLLLANLHKIPPYATEITLQDFCQNPITITIEKPYASPQDLVNARFSQSKKITQKAKGIAIQRQNLEDKIRFLEREIDFITHTNALENLLILKPQKQNKKKEHKFESFFIQNFKISLGKNQAENQELLETARANDIWLHIRDIPSSHMIIHCGKTKVPPHVIKKAGEILVGLDCVGKGNFEVDYTLRKFVKIKERANVVYAKHQTLSYKK</sequence>
<dbReference type="InterPro" id="IPR051608">
    <property type="entry name" value="RQC_Subunit_NEMF"/>
</dbReference>
<organism evidence="2 3">
    <name type="scientific">Helicobacter mustelae (strain ATCC 43772 / CCUG 25715 / CIP 103759 / LMG 18044 / NCTC 12198 / R85-136P)</name>
    <name type="common">Campylobacter mustelae</name>
    <dbReference type="NCBI Taxonomy" id="679897"/>
    <lineage>
        <taxon>Bacteria</taxon>
        <taxon>Pseudomonadati</taxon>
        <taxon>Campylobacterota</taxon>
        <taxon>Epsilonproteobacteria</taxon>
        <taxon>Campylobacterales</taxon>
        <taxon>Helicobacteraceae</taxon>
        <taxon>Helicobacter</taxon>
    </lineage>
</organism>
<dbReference type="EMBL" id="FN555004">
    <property type="protein sequence ID" value="CBG40418.1"/>
    <property type="molecule type" value="Genomic_DNA"/>
</dbReference>
<keyword evidence="3" id="KW-1185">Reference proteome</keyword>
<evidence type="ECO:0000313" key="3">
    <source>
        <dbReference type="Proteomes" id="UP000001522"/>
    </source>
</evidence>
<evidence type="ECO:0000256" key="1">
    <source>
        <dbReference type="SAM" id="Coils"/>
    </source>
</evidence>
<accession>D3UIU3</accession>
<reference evidence="2 3" key="1">
    <citation type="journal article" date="2010" name="BMC Genomics">
        <title>Comparative genomics and proteomics of Helicobacter mustelae, an ulcerogenic and carcinogenic gastric pathogen.</title>
        <authorList>
            <person name="O'Toole P.W."/>
            <person name="Snelling W.J."/>
            <person name="Canchaya C."/>
            <person name="Forde B.M."/>
            <person name="Hardie K.R."/>
            <person name="Josenhans C."/>
            <person name="Graham R.L.J."/>
            <person name="McMullan G."/>
            <person name="Parkhill J."/>
            <person name="Belda E."/>
            <person name="Bentley S.D."/>
        </authorList>
    </citation>
    <scope>NUCLEOTIDE SEQUENCE [LARGE SCALE GENOMIC DNA]</scope>
    <source>
        <strain evidence="3">ATCC 43772 / LMG 18044 / NCTC 12198 / 12198</strain>
    </source>
</reference>
<dbReference type="GO" id="GO:1990112">
    <property type="term" value="C:RQC complex"/>
    <property type="evidence" value="ECO:0007669"/>
    <property type="project" value="TreeGrafter"/>
</dbReference>
<dbReference type="AlphaFoldDB" id="D3UIU3"/>
<dbReference type="PANTHER" id="PTHR15239:SF6">
    <property type="entry name" value="RIBOSOME QUALITY CONTROL COMPLEX SUBUNIT NEMF"/>
    <property type="match status" value="1"/>
</dbReference>
<dbReference type="Pfam" id="PF05833">
    <property type="entry name" value="NFACT_N"/>
    <property type="match status" value="1"/>
</dbReference>
<dbReference type="STRING" id="679897.HMU11630"/>
<gene>
    <name evidence="2" type="ordered locus">HMU11630</name>
</gene>
<protein>
    <submittedName>
        <fullName evidence="2">Possible fibronectin/fibrinogen-binding protein</fullName>
    </submittedName>
</protein>
<name>D3UIU3_HELM1</name>
<proteinExistence type="predicted"/>